<dbReference type="AlphaFoldDB" id="G0U6A1"/>
<gene>
    <name evidence="2" type="ORF">TVY486_1004550</name>
</gene>
<feature type="transmembrane region" description="Helical" evidence="1">
    <location>
        <begin position="28"/>
        <end position="53"/>
    </location>
</feature>
<name>G0U6A1_TRYVY</name>
<sequence length="306" mass="33762">MWVLLPSLPHPFLRSISSMSAQAGCHHVLFLIFAIAFGIACTPTAAVTVAGSLGDGPLSPLKGCWRVLWLTQQEALPTGFEMEVADTSVVLRREPPLWPALAALELGVRFFVAATRRTTIRSSSCVPANWMDSLPAMVRAHLVAGGIEVNNCTEFGAIPFSQVGENKTFGGMFDELRTPRLYVNGACTPLPFGFHGYLVEKIKDDESLLTVFIANGTRRCSTTFRMRREIEEVAFSDSYASLSILLVVFATIKFLPRILFGRKVLNIGKCGGHCGRRCSLTAAKREELLRQQAEIIRRMKLEDGRQ</sequence>
<keyword evidence="1" id="KW-1133">Transmembrane helix</keyword>
<proteinExistence type="predicted"/>
<reference evidence="2" key="1">
    <citation type="journal article" date="2012" name="Proc. Natl. Acad. Sci. U.S.A.">
        <title>Antigenic diversity is generated by distinct evolutionary mechanisms in African trypanosome species.</title>
        <authorList>
            <person name="Jackson A.P."/>
            <person name="Berry A."/>
            <person name="Aslett M."/>
            <person name="Allison H.C."/>
            <person name="Burton P."/>
            <person name="Vavrova-Anderson J."/>
            <person name="Brown R."/>
            <person name="Browne H."/>
            <person name="Corton N."/>
            <person name="Hauser H."/>
            <person name="Gamble J."/>
            <person name="Gilderthorp R."/>
            <person name="Marcello L."/>
            <person name="McQuillan J."/>
            <person name="Otto T.D."/>
            <person name="Quail M.A."/>
            <person name="Sanders M.J."/>
            <person name="van Tonder A."/>
            <person name="Ginger M.L."/>
            <person name="Field M.C."/>
            <person name="Barry J.D."/>
            <person name="Hertz-Fowler C."/>
            <person name="Berriman M."/>
        </authorList>
    </citation>
    <scope>NUCLEOTIDE SEQUENCE</scope>
    <source>
        <strain evidence="2">Y486</strain>
    </source>
</reference>
<organism evidence="2">
    <name type="scientific">Trypanosoma vivax (strain Y486)</name>
    <dbReference type="NCBI Taxonomy" id="1055687"/>
    <lineage>
        <taxon>Eukaryota</taxon>
        <taxon>Discoba</taxon>
        <taxon>Euglenozoa</taxon>
        <taxon>Kinetoplastea</taxon>
        <taxon>Metakinetoplastina</taxon>
        <taxon>Trypanosomatida</taxon>
        <taxon>Trypanosomatidae</taxon>
        <taxon>Trypanosoma</taxon>
        <taxon>Duttonella</taxon>
    </lineage>
</organism>
<dbReference type="VEuPathDB" id="TriTrypDB:TvY486_1004550"/>
<keyword evidence="1" id="KW-0472">Membrane</keyword>
<evidence type="ECO:0000256" key="1">
    <source>
        <dbReference type="SAM" id="Phobius"/>
    </source>
</evidence>
<accession>G0U6A1</accession>
<keyword evidence="1" id="KW-0812">Transmembrane</keyword>
<dbReference type="EMBL" id="HE573026">
    <property type="protein sequence ID" value="CCC51404.1"/>
    <property type="molecule type" value="Genomic_DNA"/>
</dbReference>
<protein>
    <submittedName>
        <fullName evidence="2">Uncharacterized protein</fullName>
    </submittedName>
</protein>
<evidence type="ECO:0000313" key="2">
    <source>
        <dbReference type="EMBL" id="CCC51404.1"/>
    </source>
</evidence>